<dbReference type="AlphaFoldDB" id="A0A5B6WLL5"/>
<accession>A0A5B6WLL5</accession>
<organism evidence="2 3">
    <name type="scientific">Gossypium australe</name>
    <dbReference type="NCBI Taxonomy" id="47621"/>
    <lineage>
        <taxon>Eukaryota</taxon>
        <taxon>Viridiplantae</taxon>
        <taxon>Streptophyta</taxon>
        <taxon>Embryophyta</taxon>
        <taxon>Tracheophyta</taxon>
        <taxon>Spermatophyta</taxon>
        <taxon>Magnoliopsida</taxon>
        <taxon>eudicotyledons</taxon>
        <taxon>Gunneridae</taxon>
        <taxon>Pentapetalae</taxon>
        <taxon>rosids</taxon>
        <taxon>malvids</taxon>
        <taxon>Malvales</taxon>
        <taxon>Malvaceae</taxon>
        <taxon>Malvoideae</taxon>
        <taxon>Gossypium</taxon>
    </lineage>
</organism>
<reference evidence="3" key="1">
    <citation type="journal article" date="2019" name="Plant Biotechnol. J.">
        <title>Genome sequencing of the Australian wild diploid species Gossypium australe highlights disease resistance and delayed gland morphogenesis.</title>
        <authorList>
            <person name="Cai Y."/>
            <person name="Cai X."/>
            <person name="Wang Q."/>
            <person name="Wang P."/>
            <person name="Zhang Y."/>
            <person name="Cai C."/>
            <person name="Xu Y."/>
            <person name="Wang K."/>
            <person name="Zhou Z."/>
            <person name="Wang C."/>
            <person name="Geng S."/>
            <person name="Li B."/>
            <person name="Dong Q."/>
            <person name="Hou Y."/>
            <person name="Wang H."/>
            <person name="Ai P."/>
            <person name="Liu Z."/>
            <person name="Yi F."/>
            <person name="Sun M."/>
            <person name="An G."/>
            <person name="Cheng J."/>
            <person name="Zhang Y."/>
            <person name="Shi Q."/>
            <person name="Xie Y."/>
            <person name="Shi X."/>
            <person name="Chang Y."/>
            <person name="Huang F."/>
            <person name="Chen Y."/>
            <person name="Hong S."/>
            <person name="Mi L."/>
            <person name="Sun Q."/>
            <person name="Zhang L."/>
            <person name="Zhou B."/>
            <person name="Peng R."/>
            <person name="Zhang X."/>
            <person name="Liu F."/>
        </authorList>
    </citation>
    <scope>NUCLEOTIDE SEQUENCE [LARGE SCALE GENOMIC DNA]</scope>
    <source>
        <strain evidence="3">cv. PA1801</strain>
    </source>
</reference>
<gene>
    <name evidence="2" type="ORF">EPI10_022083</name>
</gene>
<feature type="region of interest" description="Disordered" evidence="1">
    <location>
        <begin position="177"/>
        <end position="199"/>
    </location>
</feature>
<feature type="compositionally biased region" description="Basic and acidic residues" evidence="1">
    <location>
        <begin position="59"/>
        <end position="82"/>
    </location>
</feature>
<feature type="compositionally biased region" description="Polar residues" evidence="1">
    <location>
        <begin position="88"/>
        <end position="97"/>
    </location>
</feature>
<comment type="caution">
    <text evidence="2">The sequence shown here is derived from an EMBL/GenBank/DDBJ whole genome shotgun (WGS) entry which is preliminary data.</text>
</comment>
<evidence type="ECO:0000256" key="1">
    <source>
        <dbReference type="SAM" id="MobiDB-lite"/>
    </source>
</evidence>
<sequence>MQVERKKRRNLRDNQTIKPKNMVNEILRSRFSALNGLAVGEEENMENMKDSSNKNGENLGHDFKGNREKIERDKVGKGDLNGKKKQLSKSGPGSMTMESPAGGSGPTLLELGKSDKTMSIVFETSFGLEKAGLGAELSMGIRLGKWAEVRKHFVDTFKEKDATHNTSTMKGVTIGGGIQVKHSNKGRGSGKSESNHNDRKLNKIIQEREDHFKLASSIRVPLSNTMNSMVELINSQLEKELDKANSSINGMRFGEPGTSEQ</sequence>
<keyword evidence="3" id="KW-1185">Reference proteome</keyword>
<dbReference type="EMBL" id="SMMG02000003">
    <property type="protein sequence ID" value="KAA3481742.1"/>
    <property type="molecule type" value="Genomic_DNA"/>
</dbReference>
<name>A0A5B6WLL5_9ROSI</name>
<protein>
    <submittedName>
        <fullName evidence="2">Uncharacterized protein</fullName>
    </submittedName>
</protein>
<evidence type="ECO:0000313" key="2">
    <source>
        <dbReference type="EMBL" id="KAA3481742.1"/>
    </source>
</evidence>
<dbReference type="OrthoDB" id="1001431at2759"/>
<dbReference type="Proteomes" id="UP000325315">
    <property type="component" value="Unassembled WGS sequence"/>
</dbReference>
<evidence type="ECO:0000313" key="3">
    <source>
        <dbReference type="Proteomes" id="UP000325315"/>
    </source>
</evidence>
<proteinExistence type="predicted"/>
<feature type="region of interest" description="Disordered" evidence="1">
    <location>
        <begin position="43"/>
        <end position="110"/>
    </location>
</feature>